<evidence type="ECO:0000313" key="1">
    <source>
        <dbReference type="EMBL" id="KAK7498823.1"/>
    </source>
</evidence>
<comment type="caution">
    <text evidence="1">The sequence shown here is derived from an EMBL/GenBank/DDBJ whole genome shotgun (WGS) entry which is preliminary data.</text>
</comment>
<accession>A0ABD0LI26</accession>
<dbReference type="EMBL" id="JACVVK020000048">
    <property type="protein sequence ID" value="KAK7498823.1"/>
    <property type="molecule type" value="Genomic_DNA"/>
</dbReference>
<dbReference type="AlphaFoldDB" id="A0ABD0LI26"/>
<dbReference type="Proteomes" id="UP001519460">
    <property type="component" value="Unassembled WGS sequence"/>
</dbReference>
<keyword evidence="2" id="KW-1185">Reference proteome</keyword>
<gene>
    <name evidence="1" type="ORF">BaRGS_00009915</name>
</gene>
<proteinExistence type="predicted"/>
<organism evidence="1 2">
    <name type="scientific">Batillaria attramentaria</name>
    <dbReference type="NCBI Taxonomy" id="370345"/>
    <lineage>
        <taxon>Eukaryota</taxon>
        <taxon>Metazoa</taxon>
        <taxon>Spiralia</taxon>
        <taxon>Lophotrochozoa</taxon>
        <taxon>Mollusca</taxon>
        <taxon>Gastropoda</taxon>
        <taxon>Caenogastropoda</taxon>
        <taxon>Sorbeoconcha</taxon>
        <taxon>Cerithioidea</taxon>
        <taxon>Batillariidae</taxon>
        <taxon>Batillaria</taxon>
    </lineage>
</organism>
<name>A0ABD0LI26_9CAEN</name>
<reference evidence="1 2" key="1">
    <citation type="journal article" date="2023" name="Sci. Data">
        <title>Genome assembly of the Korean intertidal mud-creeper Batillaria attramentaria.</title>
        <authorList>
            <person name="Patra A.K."/>
            <person name="Ho P.T."/>
            <person name="Jun S."/>
            <person name="Lee S.J."/>
            <person name="Kim Y."/>
            <person name="Won Y.J."/>
        </authorList>
    </citation>
    <scope>NUCLEOTIDE SEQUENCE [LARGE SCALE GENOMIC DNA]</scope>
    <source>
        <strain evidence="1">Wonlab-2016</strain>
    </source>
</reference>
<sequence>MTQADHQPSCVVKQKVEKLGWDTNKAQLYLDALRSRETYEKLTRATSDTDVDINRAVGLLVERLQSAADCMKKEVTITSQNRGAEWFDVECVQAKKTSIQMSHTRQCFAEARHQYQKLIREKKGRYCTKTQKQKF</sequence>
<evidence type="ECO:0000313" key="2">
    <source>
        <dbReference type="Proteomes" id="UP001519460"/>
    </source>
</evidence>
<protein>
    <submittedName>
        <fullName evidence="1">Uncharacterized protein</fullName>
    </submittedName>
</protein>